<feature type="transmembrane region" description="Helical" evidence="6">
    <location>
        <begin position="12"/>
        <end position="34"/>
    </location>
</feature>
<organism evidence="8 9">
    <name type="scientific">Bacillus timonensis</name>
    <dbReference type="NCBI Taxonomy" id="1033734"/>
    <lineage>
        <taxon>Bacteria</taxon>
        <taxon>Bacillati</taxon>
        <taxon>Bacillota</taxon>
        <taxon>Bacilli</taxon>
        <taxon>Bacillales</taxon>
        <taxon>Bacillaceae</taxon>
        <taxon>Bacillus</taxon>
    </lineage>
</organism>
<sequence length="132" mass="14754">MITTHFLKPTNTFIRFLLVGVINTLVGLSSIFILLHVVGFSYWLATFVGNSLGAGVSYMLNKRFTFSSKAMYGKSIPLFVLVILSCYSLSFSMSKLVAGFIFVHYPNEVAVLLGTCLYTMMNYLGQKYIVFS</sequence>
<comment type="subcellular location">
    <subcellularLocation>
        <location evidence="1">Membrane</location>
        <topology evidence="1">Multi-pass membrane protein</topology>
    </subcellularLocation>
</comment>
<dbReference type="GO" id="GO:0005886">
    <property type="term" value="C:plasma membrane"/>
    <property type="evidence" value="ECO:0007669"/>
    <property type="project" value="TreeGrafter"/>
</dbReference>
<keyword evidence="9" id="KW-1185">Reference proteome</keyword>
<evidence type="ECO:0000313" key="8">
    <source>
        <dbReference type="EMBL" id="THE14180.1"/>
    </source>
</evidence>
<dbReference type="PANTHER" id="PTHR38459:SF1">
    <property type="entry name" value="PROPHAGE BACTOPRENOL-LINKED GLUCOSE TRANSLOCASE HOMOLOG"/>
    <property type="match status" value="1"/>
</dbReference>
<dbReference type="AlphaFoldDB" id="A0A4S3PWG0"/>
<dbReference type="OrthoDB" id="9812049at2"/>
<evidence type="ECO:0000259" key="7">
    <source>
        <dbReference type="Pfam" id="PF04138"/>
    </source>
</evidence>
<comment type="caution">
    <text evidence="8">The sequence shown here is derived from an EMBL/GenBank/DDBJ whole genome shotgun (WGS) entry which is preliminary data.</text>
</comment>
<dbReference type="GO" id="GO:0000271">
    <property type="term" value="P:polysaccharide biosynthetic process"/>
    <property type="evidence" value="ECO:0007669"/>
    <property type="project" value="InterPro"/>
</dbReference>
<evidence type="ECO:0000256" key="4">
    <source>
        <dbReference type="ARBA" id="ARBA00022989"/>
    </source>
</evidence>
<dbReference type="Proteomes" id="UP000306477">
    <property type="component" value="Unassembled WGS sequence"/>
</dbReference>
<evidence type="ECO:0000256" key="3">
    <source>
        <dbReference type="ARBA" id="ARBA00022692"/>
    </source>
</evidence>
<accession>A0A4S3PWG0</accession>
<evidence type="ECO:0000256" key="5">
    <source>
        <dbReference type="ARBA" id="ARBA00023136"/>
    </source>
</evidence>
<dbReference type="PANTHER" id="PTHR38459">
    <property type="entry name" value="PROPHAGE BACTOPRENOL-LINKED GLUCOSE TRANSLOCASE HOMOLOG"/>
    <property type="match status" value="1"/>
</dbReference>
<keyword evidence="3 6" id="KW-0812">Transmembrane</keyword>
<keyword evidence="5 6" id="KW-0472">Membrane</keyword>
<comment type="similarity">
    <text evidence="2">Belongs to the GtrA family.</text>
</comment>
<gene>
    <name evidence="8" type="ORF">E1I69_05040</name>
</gene>
<evidence type="ECO:0000313" key="9">
    <source>
        <dbReference type="Proteomes" id="UP000306477"/>
    </source>
</evidence>
<feature type="transmembrane region" description="Helical" evidence="6">
    <location>
        <begin position="40"/>
        <end position="60"/>
    </location>
</feature>
<evidence type="ECO:0000256" key="2">
    <source>
        <dbReference type="ARBA" id="ARBA00009399"/>
    </source>
</evidence>
<evidence type="ECO:0000256" key="1">
    <source>
        <dbReference type="ARBA" id="ARBA00004141"/>
    </source>
</evidence>
<dbReference type="EMBL" id="SLUB01000005">
    <property type="protein sequence ID" value="THE14180.1"/>
    <property type="molecule type" value="Genomic_DNA"/>
</dbReference>
<name>A0A4S3PWG0_9BACI</name>
<proteinExistence type="inferred from homology"/>
<keyword evidence="4 6" id="KW-1133">Transmembrane helix</keyword>
<dbReference type="Pfam" id="PF04138">
    <property type="entry name" value="GtrA_DPMS_TM"/>
    <property type="match status" value="1"/>
</dbReference>
<dbReference type="InterPro" id="IPR007267">
    <property type="entry name" value="GtrA_DPMS_TM"/>
</dbReference>
<feature type="transmembrane region" description="Helical" evidence="6">
    <location>
        <begin position="72"/>
        <end position="90"/>
    </location>
</feature>
<evidence type="ECO:0000256" key="6">
    <source>
        <dbReference type="SAM" id="Phobius"/>
    </source>
</evidence>
<protein>
    <submittedName>
        <fullName evidence="8">GtrA family protein</fullName>
    </submittedName>
</protein>
<reference evidence="8 9" key="1">
    <citation type="journal article" date="2019" name="Indoor Air">
        <title>Impacts of indoor surface finishes on bacterial viability.</title>
        <authorList>
            <person name="Hu J."/>
            <person name="Maamar S.B."/>
            <person name="Glawe A.J."/>
            <person name="Gottel N."/>
            <person name="Gilbert J.A."/>
            <person name="Hartmann E.M."/>
        </authorList>
    </citation>
    <scope>NUCLEOTIDE SEQUENCE [LARGE SCALE GENOMIC DNA]</scope>
    <source>
        <strain evidence="8 9">AF060A6</strain>
    </source>
</reference>
<dbReference type="InterPro" id="IPR051401">
    <property type="entry name" value="GtrA_CellWall_Glycosyl"/>
</dbReference>
<feature type="domain" description="GtrA/DPMS transmembrane" evidence="7">
    <location>
        <begin position="15"/>
        <end position="131"/>
    </location>
</feature>
<dbReference type="RefSeq" id="WP_136378507.1">
    <property type="nucleotide sequence ID" value="NZ_SLUB01000005.1"/>
</dbReference>